<dbReference type="PANTHER" id="PTHR30032">
    <property type="entry name" value="N-ACETYLMURAMOYL-L-ALANINE AMIDASE-RELATED"/>
    <property type="match status" value="1"/>
</dbReference>
<dbReference type="KEGG" id="plig:NAG76_13860"/>
<dbReference type="AlphaFoldDB" id="A0A9J6ZAF9"/>
<feature type="signal peptide" evidence="1">
    <location>
        <begin position="1"/>
        <end position="29"/>
    </location>
</feature>
<dbReference type="InterPro" id="IPR013486">
    <property type="entry name" value="SpoIID/LytB"/>
</dbReference>
<dbReference type="InterPro" id="IPR051922">
    <property type="entry name" value="Bact_Sporulation_Assoc"/>
</dbReference>
<feature type="domain" description="Sporulation stage II protein D amidase enhancer LytB N-terminal" evidence="2">
    <location>
        <begin position="309"/>
        <end position="396"/>
    </location>
</feature>
<dbReference type="EMBL" id="CP097899">
    <property type="protein sequence ID" value="URN92928.1"/>
    <property type="molecule type" value="Genomic_DNA"/>
</dbReference>
<dbReference type="Proteomes" id="UP001056756">
    <property type="component" value="Chromosome"/>
</dbReference>
<dbReference type="Pfam" id="PF08486">
    <property type="entry name" value="SpoIID"/>
    <property type="match status" value="1"/>
</dbReference>
<evidence type="ECO:0000256" key="1">
    <source>
        <dbReference type="SAM" id="SignalP"/>
    </source>
</evidence>
<dbReference type="NCBIfam" id="TIGR02669">
    <property type="entry name" value="SpoIID_LytB"/>
    <property type="match status" value="1"/>
</dbReference>
<sequence length="703" mass="75243">MLKIAKQSLIVSVVIALMLSISVSIPAKAAVPSLDQIRVALFVDIPKKYSSITKVATLSSESALKLSVKTASNSTEWLNFPGNDQLRLAMNDYKVNLFESTDFAAAQQVSKAVKTAGGTPFLTSLSKNDKVTFQVFEGGYASNSDATTAATKWKSNATLSKLLKSAPTIYGPFALESGSYSAKADAQVAATRFGSQGLNTTIGMKLNSAGKLEYSVVVGMVGTAAELGLVKTAASKVNSSLKELKGSEDMLLMRVDHTVTDRGTSSNELYLYNPHMIVSLKADKEGLVKVTERSDRSYRGTIELGSLNNAMYVVNELPFEQYLYSVVAIEMYPSWPLEALKSQAVAARTYALYSGSSFVVANVVDTTTSQAYYGANSESANTTKAVNETKGEVITYNGKLIETLYSANAGGVTADAKEIWNNEVAYLKSVSSPDAISEKGLFYWYRVVLPNGKVGYIREDLAKDTGKTNEAGKPILLSNTDATNIRRNPIVQSNVPAVDLINSGTQLIALEKVIQSNSMNWRRGPYSSDEIAKTINAKLPSTISGNINSFNVSKVGVSGRALEVSVNGKALPVAKPVDLRAILGVDGSLQSTLFSIEETGKIVILGANQLDRTKTDGAKTLQVVGANGNTATVNGEYMYVLDGSGNVRAATADAGYQYNGKGNGHGVGMSQYGAYGLAEQGYDYQYILKYYYTGTEVVQNRGL</sequence>
<dbReference type="InterPro" id="IPR013693">
    <property type="entry name" value="SpoIID/LytB_N"/>
</dbReference>
<reference evidence="3" key="1">
    <citation type="submission" date="2022-05" db="EMBL/GenBank/DDBJ databases">
        <title>Novel bacterial taxa in a minimal lignocellulolytic consortium and its capacity to transform plastics disclosed by genome-resolved metagenomics.</title>
        <authorList>
            <person name="Rodriguez C.A.D."/>
            <person name="Diaz-Garcia L."/>
            <person name="Herrera K."/>
            <person name="Tarazona N.A."/>
            <person name="Sproer C."/>
            <person name="Overmann J."/>
            <person name="Jimenez D.J."/>
        </authorList>
    </citation>
    <scope>NUCLEOTIDE SEQUENCE</scope>
    <source>
        <strain evidence="3">MAG5</strain>
    </source>
</reference>
<proteinExistence type="predicted"/>
<evidence type="ECO:0000259" key="2">
    <source>
        <dbReference type="Pfam" id="PF08486"/>
    </source>
</evidence>
<organism evidence="3 4">
    <name type="scientific">Candidatus Pristimantibacillus lignocellulolyticus</name>
    <dbReference type="NCBI Taxonomy" id="2994561"/>
    <lineage>
        <taxon>Bacteria</taxon>
        <taxon>Bacillati</taxon>
        <taxon>Bacillota</taxon>
        <taxon>Bacilli</taxon>
        <taxon>Bacillales</taxon>
        <taxon>Paenibacillaceae</taxon>
        <taxon>Candidatus Pristimantibacillus</taxon>
    </lineage>
</organism>
<protein>
    <submittedName>
        <fullName evidence="3">SpoIID/LytB domain-containing protein</fullName>
    </submittedName>
</protein>
<evidence type="ECO:0000313" key="3">
    <source>
        <dbReference type="EMBL" id="URN92928.1"/>
    </source>
</evidence>
<accession>A0A9J6ZAF9</accession>
<gene>
    <name evidence="3" type="ORF">NAG76_13860</name>
</gene>
<evidence type="ECO:0000313" key="4">
    <source>
        <dbReference type="Proteomes" id="UP001056756"/>
    </source>
</evidence>
<name>A0A9J6ZAF9_9BACL</name>
<feature type="chain" id="PRO_5039941764" evidence="1">
    <location>
        <begin position="30"/>
        <end position="703"/>
    </location>
</feature>
<keyword evidence="1" id="KW-0732">Signal</keyword>
<dbReference type="GO" id="GO:0030435">
    <property type="term" value="P:sporulation resulting in formation of a cellular spore"/>
    <property type="evidence" value="ECO:0007669"/>
    <property type="project" value="InterPro"/>
</dbReference>
<dbReference type="PANTHER" id="PTHR30032:SF4">
    <property type="entry name" value="AMIDASE ENHANCER"/>
    <property type="match status" value="1"/>
</dbReference>
<dbReference type="GO" id="GO:0030288">
    <property type="term" value="C:outer membrane-bounded periplasmic space"/>
    <property type="evidence" value="ECO:0007669"/>
    <property type="project" value="TreeGrafter"/>
</dbReference>